<dbReference type="PANTHER" id="PTHR36451:SF1">
    <property type="entry name" value="OMEGA-HYDROXY-BETA-DIHYDROMENAQUINONE-9 SULFOTRANSFERASE STF3"/>
    <property type="match status" value="1"/>
</dbReference>
<evidence type="ECO:0000313" key="2">
    <source>
        <dbReference type="EMBL" id="RPF70895.1"/>
    </source>
</evidence>
<dbReference type="InterPro" id="IPR052736">
    <property type="entry name" value="Stf3_sulfotransferase"/>
</dbReference>
<feature type="region of interest" description="Disordered" evidence="1">
    <location>
        <begin position="377"/>
        <end position="400"/>
    </location>
</feature>
<proteinExistence type="predicted"/>
<dbReference type="Pfam" id="PF13469">
    <property type="entry name" value="Sulfotransfer_3"/>
    <property type="match status" value="1"/>
</dbReference>
<keyword evidence="3" id="KW-1185">Reference proteome</keyword>
<dbReference type="PANTHER" id="PTHR36451">
    <property type="entry name" value="PAPS-DEPENDENT SULFOTRANSFERASE STF3"/>
    <property type="match status" value="1"/>
</dbReference>
<dbReference type="Proteomes" id="UP000275232">
    <property type="component" value="Unassembled WGS sequence"/>
</dbReference>
<gene>
    <name evidence="2" type="ORF">EG799_04110</name>
</gene>
<dbReference type="AlphaFoldDB" id="A0A3N5DJK1"/>
<dbReference type="InterPro" id="IPR027417">
    <property type="entry name" value="P-loop_NTPase"/>
</dbReference>
<evidence type="ECO:0000313" key="3">
    <source>
        <dbReference type="Proteomes" id="UP000275232"/>
    </source>
</evidence>
<reference evidence="2 3" key="1">
    <citation type="submission" date="2018-11" db="EMBL/GenBank/DDBJ databases">
        <title>Erythrobacter spongiae sp. nov., isolated from a marine sponge.</title>
        <authorList>
            <person name="Zhuang L."/>
            <person name="Luo L."/>
        </authorList>
    </citation>
    <scope>NUCLEOTIDE SEQUENCE [LARGE SCALE GENOMIC DNA]</scope>
    <source>
        <strain evidence="2 3">HN-E23</strain>
    </source>
</reference>
<dbReference type="GO" id="GO:0016740">
    <property type="term" value="F:transferase activity"/>
    <property type="evidence" value="ECO:0007669"/>
    <property type="project" value="UniProtKB-KW"/>
</dbReference>
<accession>A0A3N5DJK1</accession>
<dbReference type="EMBL" id="RPFZ01000001">
    <property type="protein sequence ID" value="RPF70895.1"/>
    <property type="molecule type" value="Genomic_DNA"/>
</dbReference>
<keyword evidence="2" id="KW-0808">Transferase</keyword>
<name>A0A3N5DJK1_9SPHN</name>
<comment type="caution">
    <text evidence="2">The sequence shown here is derived from an EMBL/GenBank/DDBJ whole genome shotgun (WGS) entry which is preliminary data.</text>
</comment>
<protein>
    <submittedName>
        <fullName evidence="2">Sulfotransferase</fullName>
    </submittedName>
</protein>
<evidence type="ECO:0000256" key="1">
    <source>
        <dbReference type="SAM" id="MobiDB-lite"/>
    </source>
</evidence>
<sequence>MTLPPRPHPAARSPRVDKANDWLESLWRRGWCERPSLDPDALWSKALRDAPASGEAAGRSADDTADFRLRLERLACSLTTEARLNPLGRTIAHGQLTRVIRQRLLLGALWADRPEILEGQLTAPIIVVGQMRSGTTRIHRLLAADPAHAATRFCDSWHPVPAWPDTRPAWSALSLLVARWLDPWIDSIHPFGTTRADEELGWLAAALDHCAYETQWRVPGFTAFSEARDATPVYREFERILRTDAHFHGNSDRPRVLKVPQFAEDLPALLARFPESRVVRTGRDADDTAGSSASLVANQMTIQSDNVDCDWIASEVRRKIALREQRMDDALNDFGGPFALANFQSLNEDWEAEIRRIYTAAKLVLTPAALEAMQAETGRSSEAPHRQHGAAWRKFAGAQA</sequence>
<dbReference type="SUPFAM" id="SSF52540">
    <property type="entry name" value="P-loop containing nucleoside triphosphate hydrolases"/>
    <property type="match status" value="1"/>
</dbReference>
<dbReference type="Gene3D" id="3.40.50.300">
    <property type="entry name" value="P-loop containing nucleotide triphosphate hydrolases"/>
    <property type="match status" value="1"/>
</dbReference>
<organism evidence="2 3">
    <name type="scientific">Aurantiacibacter spongiae</name>
    <dbReference type="NCBI Taxonomy" id="2488860"/>
    <lineage>
        <taxon>Bacteria</taxon>
        <taxon>Pseudomonadati</taxon>
        <taxon>Pseudomonadota</taxon>
        <taxon>Alphaproteobacteria</taxon>
        <taxon>Sphingomonadales</taxon>
        <taxon>Erythrobacteraceae</taxon>
        <taxon>Aurantiacibacter</taxon>
    </lineage>
</organism>